<dbReference type="PANTHER" id="PTHR46377:SF5">
    <property type="entry name" value="DUAL SPECIFICITY PHOSPHATASE"/>
    <property type="match status" value="1"/>
</dbReference>
<keyword evidence="2" id="KW-0904">Protein phosphatase</keyword>
<gene>
    <name evidence="6" type="ORF">VaNZ11_008338</name>
</gene>
<dbReference type="SUPFAM" id="SSF52799">
    <property type="entry name" value="(Phosphotyrosine protein) phosphatases II"/>
    <property type="match status" value="1"/>
</dbReference>
<dbReference type="PANTHER" id="PTHR46377">
    <property type="entry name" value="DUAL SPECIFICITY PROTEIN PHOSPHATASE 19"/>
    <property type="match status" value="1"/>
</dbReference>
<dbReference type="PROSITE" id="PS50056">
    <property type="entry name" value="TYR_PHOSPHATASE_2"/>
    <property type="match status" value="1"/>
</dbReference>
<dbReference type="SMART" id="SM00195">
    <property type="entry name" value="DSPc"/>
    <property type="match status" value="1"/>
</dbReference>
<evidence type="ECO:0000256" key="2">
    <source>
        <dbReference type="ARBA" id="ARBA00022912"/>
    </source>
</evidence>
<reference evidence="6 7" key="1">
    <citation type="journal article" date="2023" name="IScience">
        <title>Expanded male sex-determining region conserved during the evolution of homothallism in the green alga Volvox.</title>
        <authorList>
            <person name="Yamamoto K."/>
            <person name="Matsuzaki R."/>
            <person name="Mahakham W."/>
            <person name="Heman W."/>
            <person name="Sekimoto H."/>
            <person name="Kawachi M."/>
            <person name="Minakuchi Y."/>
            <person name="Toyoda A."/>
            <person name="Nozaki H."/>
        </authorList>
    </citation>
    <scope>NUCLEOTIDE SEQUENCE [LARGE SCALE GENOMIC DNA]</scope>
    <source>
        <strain evidence="6 7">NIES-4468</strain>
    </source>
</reference>
<evidence type="ECO:0000313" key="6">
    <source>
        <dbReference type="EMBL" id="GLI64937.1"/>
    </source>
</evidence>
<keyword evidence="1" id="KW-0378">Hydrolase</keyword>
<feature type="domain" description="Tyrosine specific protein phosphatases" evidence="5">
    <location>
        <begin position="108"/>
        <end position="166"/>
    </location>
</feature>
<evidence type="ECO:0000259" key="4">
    <source>
        <dbReference type="PROSITE" id="PS50054"/>
    </source>
</evidence>
<dbReference type="InterPro" id="IPR020422">
    <property type="entry name" value="TYR_PHOSPHATASE_DUAL_dom"/>
</dbReference>
<feature type="compositionally biased region" description="Acidic residues" evidence="3">
    <location>
        <begin position="28"/>
        <end position="38"/>
    </location>
</feature>
<dbReference type="Gene3D" id="3.90.190.10">
    <property type="entry name" value="Protein tyrosine phosphatase superfamily"/>
    <property type="match status" value="1"/>
</dbReference>
<organism evidence="6 7">
    <name type="scientific">Volvox africanus</name>
    <dbReference type="NCBI Taxonomy" id="51714"/>
    <lineage>
        <taxon>Eukaryota</taxon>
        <taxon>Viridiplantae</taxon>
        <taxon>Chlorophyta</taxon>
        <taxon>core chlorophytes</taxon>
        <taxon>Chlorophyceae</taxon>
        <taxon>CS clade</taxon>
        <taxon>Chlamydomonadales</taxon>
        <taxon>Volvocaceae</taxon>
        <taxon>Volvox</taxon>
    </lineage>
</organism>
<dbReference type="PROSITE" id="PS50054">
    <property type="entry name" value="TYR_PHOSPHATASE_DUAL"/>
    <property type="match status" value="1"/>
</dbReference>
<keyword evidence="7" id="KW-1185">Reference proteome</keyword>
<proteinExistence type="predicted"/>
<evidence type="ECO:0000256" key="1">
    <source>
        <dbReference type="ARBA" id="ARBA00022801"/>
    </source>
</evidence>
<sequence>MPSEKAHSLDGVGENGKDSDSSEHSWPDEDEDEDEDDFCTTLDDLPQKVDDMLYIGSMAAEHNYEGLKAVGITHVLQVAEGLAPSHPGEDLAYRTIQVADTPSEDLVAHFSRCFDFISEAHGKGGGVLVHCVAGVSRSATVCMGWLMWRHKLSAEEAFRRVHRVRPWVMPNMGFRKQLERFGELGCDLSKWTAWRHVWREEPISLVFQSFQRAAARGVDSLSLNDDPLPSL</sequence>
<feature type="domain" description="Tyrosine-protein phosphatase" evidence="4">
    <location>
        <begin position="45"/>
        <end position="187"/>
    </location>
</feature>
<protein>
    <submittedName>
        <fullName evidence="6">Uncharacterized protein</fullName>
    </submittedName>
</protein>
<dbReference type="PRINTS" id="PR01908">
    <property type="entry name" value="ADSPHPHTASE"/>
</dbReference>
<feature type="region of interest" description="Disordered" evidence="3">
    <location>
        <begin position="1"/>
        <end position="38"/>
    </location>
</feature>
<dbReference type="EMBL" id="BSDZ01000021">
    <property type="protein sequence ID" value="GLI64937.1"/>
    <property type="molecule type" value="Genomic_DNA"/>
</dbReference>
<dbReference type="Pfam" id="PF00782">
    <property type="entry name" value="DSPc"/>
    <property type="match status" value="1"/>
</dbReference>
<dbReference type="Proteomes" id="UP001165090">
    <property type="component" value="Unassembled WGS sequence"/>
</dbReference>
<evidence type="ECO:0000259" key="5">
    <source>
        <dbReference type="PROSITE" id="PS50056"/>
    </source>
</evidence>
<dbReference type="InterPro" id="IPR000387">
    <property type="entry name" value="Tyr_Pase_dom"/>
</dbReference>
<name>A0ABQ5S4W2_9CHLO</name>
<comment type="caution">
    <text evidence="6">The sequence shown here is derived from an EMBL/GenBank/DDBJ whole genome shotgun (WGS) entry which is preliminary data.</text>
</comment>
<feature type="compositionally biased region" description="Basic and acidic residues" evidence="3">
    <location>
        <begin position="15"/>
        <end position="27"/>
    </location>
</feature>
<dbReference type="InterPro" id="IPR029021">
    <property type="entry name" value="Prot-tyrosine_phosphatase-like"/>
</dbReference>
<dbReference type="InterPro" id="IPR000340">
    <property type="entry name" value="Dual-sp_phosphatase_cat-dom"/>
</dbReference>
<evidence type="ECO:0000256" key="3">
    <source>
        <dbReference type="SAM" id="MobiDB-lite"/>
    </source>
</evidence>
<dbReference type="CDD" id="cd14498">
    <property type="entry name" value="DSP"/>
    <property type="match status" value="1"/>
</dbReference>
<accession>A0ABQ5S4W2</accession>
<evidence type="ECO:0000313" key="7">
    <source>
        <dbReference type="Proteomes" id="UP001165090"/>
    </source>
</evidence>
<dbReference type="PROSITE" id="PS00383">
    <property type="entry name" value="TYR_PHOSPHATASE_1"/>
    <property type="match status" value="1"/>
</dbReference>
<dbReference type="InterPro" id="IPR016130">
    <property type="entry name" value="Tyr_Pase_AS"/>
</dbReference>